<evidence type="ECO:0000313" key="1">
    <source>
        <dbReference type="EMBL" id="GHD18285.1"/>
    </source>
</evidence>
<dbReference type="AlphaFoldDB" id="A0A919CFH9"/>
<dbReference type="InterPro" id="IPR045993">
    <property type="entry name" value="DUF5949"/>
</dbReference>
<gene>
    <name evidence="1" type="ORF">GCM10010334_80960</name>
</gene>
<comment type="caution">
    <text evidence="1">The sequence shown here is derived from an EMBL/GenBank/DDBJ whole genome shotgun (WGS) entry which is preliminary data.</text>
</comment>
<reference evidence="1" key="1">
    <citation type="journal article" date="2014" name="Int. J. Syst. Evol. Microbiol.">
        <title>Complete genome sequence of Corynebacterium casei LMG S-19264T (=DSM 44701T), isolated from a smear-ripened cheese.</title>
        <authorList>
            <consortium name="US DOE Joint Genome Institute (JGI-PGF)"/>
            <person name="Walter F."/>
            <person name="Albersmeier A."/>
            <person name="Kalinowski J."/>
            <person name="Ruckert C."/>
        </authorList>
    </citation>
    <scope>NUCLEOTIDE SEQUENCE</scope>
    <source>
        <strain evidence="1">JCM 4637</strain>
    </source>
</reference>
<sequence length="175" mass="18402">MHTAQLLSCRMTSTETELPLNRAHLGTIAVLPWAGEHADDGHDAAFLLAYALGDGAGTAEEGDAAVRAVIAGSGLTVGGPIANGALSTVPVTLMVDGANVVLTLPHLNVTCTVPPQWTAAAEKRGQVHLMFATRPWPHHKPGQPVAEDQLEAFVGDEETIRTAAHCRLPAARLRR</sequence>
<accession>A0A919CFH9</accession>
<dbReference type="EMBL" id="BMVC01000029">
    <property type="protein sequence ID" value="GHD18285.1"/>
    <property type="molecule type" value="Genomic_DNA"/>
</dbReference>
<reference evidence="1" key="2">
    <citation type="submission" date="2020-09" db="EMBL/GenBank/DDBJ databases">
        <authorList>
            <person name="Sun Q."/>
            <person name="Ohkuma M."/>
        </authorList>
    </citation>
    <scope>NUCLEOTIDE SEQUENCE</scope>
    <source>
        <strain evidence="1">JCM 4637</strain>
    </source>
</reference>
<proteinExistence type="predicted"/>
<name>A0A919CFH9_9ACTN</name>
<dbReference type="Proteomes" id="UP000638353">
    <property type="component" value="Unassembled WGS sequence"/>
</dbReference>
<organism evidence="1 2">
    <name type="scientific">Streptomyces finlayi</name>
    <dbReference type="NCBI Taxonomy" id="67296"/>
    <lineage>
        <taxon>Bacteria</taxon>
        <taxon>Bacillati</taxon>
        <taxon>Actinomycetota</taxon>
        <taxon>Actinomycetes</taxon>
        <taxon>Kitasatosporales</taxon>
        <taxon>Streptomycetaceae</taxon>
        <taxon>Streptomyces</taxon>
    </lineage>
</organism>
<protein>
    <submittedName>
        <fullName evidence="1">Uncharacterized protein</fullName>
    </submittedName>
</protein>
<evidence type="ECO:0000313" key="2">
    <source>
        <dbReference type="Proteomes" id="UP000638353"/>
    </source>
</evidence>
<dbReference type="Pfam" id="PF19374">
    <property type="entry name" value="DUF5949"/>
    <property type="match status" value="1"/>
</dbReference>